<dbReference type="EMBL" id="JAFDVH010000002">
    <property type="protein sequence ID" value="KAG7487699.1"/>
    <property type="molecule type" value="Genomic_DNA"/>
</dbReference>
<dbReference type="CDD" id="cd08824">
    <property type="entry name" value="LOTUS"/>
    <property type="match status" value="1"/>
</dbReference>
<feature type="compositionally biased region" description="Polar residues" evidence="2">
    <location>
        <begin position="224"/>
        <end position="241"/>
    </location>
</feature>
<feature type="compositionally biased region" description="Polar residues" evidence="2">
    <location>
        <begin position="251"/>
        <end position="267"/>
    </location>
</feature>
<accession>A0A9D3TJN5</accession>
<comment type="caution">
    <text evidence="4">The sequence shown here is derived from an EMBL/GenBank/DDBJ whole genome shotgun (WGS) entry which is preliminary data.</text>
</comment>
<dbReference type="Pfam" id="PF12872">
    <property type="entry name" value="OST-HTH"/>
    <property type="match status" value="1"/>
</dbReference>
<evidence type="ECO:0000313" key="4">
    <source>
        <dbReference type="EMBL" id="KAG7487699.1"/>
    </source>
</evidence>
<dbReference type="AlphaFoldDB" id="A0A9D3TJN5"/>
<keyword evidence="1" id="KW-0221">Differentiation</keyword>
<reference evidence="4" key="1">
    <citation type="submission" date="2021-01" db="EMBL/GenBank/DDBJ databases">
        <authorList>
            <person name="Zahm M."/>
            <person name="Roques C."/>
            <person name="Cabau C."/>
            <person name="Klopp C."/>
            <person name="Donnadieu C."/>
            <person name="Jouanno E."/>
            <person name="Lampietro C."/>
            <person name="Louis A."/>
            <person name="Herpin A."/>
            <person name="Echchiki A."/>
            <person name="Berthelot C."/>
            <person name="Parey E."/>
            <person name="Roest-Crollius H."/>
            <person name="Braasch I."/>
            <person name="Postlethwait J."/>
            <person name="Bobe J."/>
            <person name="Montfort J."/>
            <person name="Bouchez O."/>
            <person name="Begum T."/>
            <person name="Mejri S."/>
            <person name="Adams A."/>
            <person name="Chen W.-J."/>
            <person name="Guiguen Y."/>
        </authorList>
    </citation>
    <scope>NUCLEOTIDE SEQUENCE</scope>
    <source>
        <strain evidence="4">YG-15Mar2019-1</strain>
        <tissue evidence="4">Brain</tissue>
    </source>
</reference>
<dbReference type="GO" id="GO:0030154">
    <property type="term" value="P:cell differentiation"/>
    <property type="evidence" value="ECO:0007669"/>
    <property type="project" value="UniProtKB-KW"/>
</dbReference>
<sequence length="372" mass="41620">MVSEELRDWTDASLRNIEVKLEELDSSKCGKIDQFHLTHVFLNNEPEVGSALGRSEVLRVSESTHSERPGGSADPREAEIWLQRFQRMEDAMRMCDTQNTVETEATTHVKTTMTTSIQTEVLQVLSQYPNGLKVSDFTGAYYKYYRRKLVLSEHGFKKLTGLFNDMKDKVDIEVSAGQEVVKVKPEHHSQNQAFPYNHFDRPEHSAAAFPPAYLLSQNCIPRGFAQTSNKDPNSGPGNKSYNDVLRQGIETQSRPSGSAPVSINSTRHTSKQSEPLIRLKGSLCDLMRRHPEGMPLTQVRRSCMLLHDPQLLEGFASCRQLLASLTDVVLLQGFGVQTQVLPAAALTQPQQGHALIPNTQLTQIGGEARRNH</sequence>
<feature type="region of interest" description="Disordered" evidence="2">
    <location>
        <begin position="224"/>
        <end position="243"/>
    </location>
</feature>
<dbReference type="Proteomes" id="UP001046870">
    <property type="component" value="Chromosome 2"/>
</dbReference>
<dbReference type="PROSITE" id="PS51644">
    <property type="entry name" value="HTH_OST"/>
    <property type="match status" value="1"/>
</dbReference>
<dbReference type="OrthoDB" id="8913364at2759"/>
<dbReference type="InterPro" id="IPR041966">
    <property type="entry name" value="LOTUS-like"/>
</dbReference>
<dbReference type="InterPro" id="IPR025605">
    <property type="entry name" value="OST-HTH/LOTUS_dom"/>
</dbReference>
<evidence type="ECO:0000313" key="5">
    <source>
        <dbReference type="Proteomes" id="UP001046870"/>
    </source>
</evidence>
<feature type="domain" description="HTH OST-type" evidence="3">
    <location>
        <begin position="113"/>
        <end position="185"/>
    </location>
</feature>
<evidence type="ECO:0000256" key="2">
    <source>
        <dbReference type="SAM" id="MobiDB-lite"/>
    </source>
</evidence>
<keyword evidence="5" id="KW-1185">Reference proteome</keyword>
<evidence type="ECO:0000259" key="3">
    <source>
        <dbReference type="PROSITE" id="PS51644"/>
    </source>
</evidence>
<organism evidence="4 5">
    <name type="scientific">Megalops atlanticus</name>
    <name type="common">Tarpon</name>
    <name type="synonym">Clupea gigantea</name>
    <dbReference type="NCBI Taxonomy" id="7932"/>
    <lineage>
        <taxon>Eukaryota</taxon>
        <taxon>Metazoa</taxon>
        <taxon>Chordata</taxon>
        <taxon>Craniata</taxon>
        <taxon>Vertebrata</taxon>
        <taxon>Euteleostomi</taxon>
        <taxon>Actinopterygii</taxon>
        <taxon>Neopterygii</taxon>
        <taxon>Teleostei</taxon>
        <taxon>Elopiformes</taxon>
        <taxon>Megalopidae</taxon>
        <taxon>Megalops</taxon>
    </lineage>
</organism>
<feature type="region of interest" description="Disordered" evidence="2">
    <location>
        <begin position="251"/>
        <end position="273"/>
    </location>
</feature>
<protein>
    <recommendedName>
        <fullName evidence="3">HTH OST-type domain-containing protein</fullName>
    </recommendedName>
</protein>
<evidence type="ECO:0000256" key="1">
    <source>
        <dbReference type="ARBA" id="ARBA00022782"/>
    </source>
</evidence>
<dbReference type="Gene3D" id="3.30.420.610">
    <property type="entry name" value="LOTUS domain-like"/>
    <property type="match status" value="1"/>
</dbReference>
<proteinExistence type="predicted"/>
<gene>
    <name evidence="4" type="ORF">MATL_G00026100</name>
</gene>
<name>A0A9D3TJN5_MEGAT</name>